<organism evidence="10 11">
    <name type="scientific">Arthrobacter pityocampae</name>
    <dbReference type="NCBI Taxonomy" id="547334"/>
    <lineage>
        <taxon>Bacteria</taxon>
        <taxon>Bacillati</taxon>
        <taxon>Actinomycetota</taxon>
        <taxon>Actinomycetes</taxon>
        <taxon>Micrococcales</taxon>
        <taxon>Micrococcaceae</taxon>
        <taxon>Arthrobacter</taxon>
    </lineage>
</organism>
<evidence type="ECO:0000256" key="1">
    <source>
        <dbReference type="ARBA" id="ARBA00004651"/>
    </source>
</evidence>
<evidence type="ECO:0000256" key="6">
    <source>
        <dbReference type="ARBA" id="ARBA00023136"/>
    </source>
</evidence>
<dbReference type="GO" id="GO:0005886">
    <property type="term" value="C:plasma membrane"/>
    <property type="evidence" value="ECO:0007669"/>
    <property type="project" value="UniProtKB-SubCell"/>
</dbReference>
<proteinExistence type="inferred from homology"/>
<sequence>MTASSSNPSPSAGTASPTRSCSVPIRTSGGGSTPCGCSSSASPSRPSSPRCASVSPSSGTFSRNSANASSNSSNSSNSSREAPHTSLRGTSTSRPRRGQPTEPQEIDRMAHAFTRVTLIGAKRHLDLLLPSDRPVGGLMPQVLDLLQDEPSEDVAAKLLVSPDGTPLDAAGTLDDAGVTDGSSLLLCNAAEAPPAAVVYDVTDLVVDGTPEVRGRWTAGFTAATAIVFAALGLWAGAELLLAAYAPTSAWWVLCVLGAVLLGAGTLAGTVPRFRALGVAFLAAGWICAFAGIVHRGEGLPMTALLTSALTVLLFLAVGIVATRRRAMTSAALTLGAVALVWVAASTLASEPPRAAALAALASILVLGMLPKIALSASGLATLDDQRAKGDTIARTDALDAVAAAHATLSFGSVITAASIGAGLWILGTDDTTQVWTLPLLAALTVATALRARAFPLAAERLALYTASAVGLAALAVSALRFLPQQPWLSAAVVLLIGVLSALSLAVEPADHVAARGRQQAKRLETLAILASVPLIVGMFGVFAQLLESFR</sequence>
<evidence type="ECO:0000256" key="5">
    <source>
        <dbReference type="ARBA" id="ARBA00022989"/>
    </source>
</evidence>
<feature type="region of interest" description="Disordered" evidence="7">
    <location>
        <begin position="1"/>
        <end position="109"/>
    </location>
</feature>
<feature type="transmembrane region" description="Helical" evidence="8">
    <location>
        <begin position="216"/>
        <end position="237"/>
    </location>
</feature>
<feature type="transmembrane region" description="Helical" evidence="8">
    <location>
        <begin position="354"/>
        <end position="379"/>
    </location>
</feature>
<feature type="transmembrane region" description="Helical" evidence="8">
    <location>
        <begin position="400"/>
        <end position="426"/>
    </location>
</feature>
<feature type="transmembrane region" description="Helical" evidence="8">
    <location>
        <begin position="328"/>
        <end position="348"/>
    </location>
</feature>
<comment type="caution">
    <text evidence="10">The sequence shown here is derived from an EMBL/GenBank/DDBJ whole genome shotgun (WGS) entry which is preliminary data.</text>
</comment>
<feature type="transmembrane region" description="Helical" evidence="8">
    <location>
        <begin position="299"/>
        <end position="321"/>
    </location>
</feature>
<dbReference type="Pfam" id="PF19053">
    <property type="entry name" value="EccD"/>
    <property type="match status" value="1"/>
</dbReference>
<feature type="compositionally biased region" description="Low complexity" evidence="7">
    <location>
        <begin position="34"/>
        <end position="80"/>
    </location>
</feature>
<accession>A0A2S5IYH8</accession>
<protein>
    <submittedName>
        <fullName evidence="10">Type VII secretion integral membrane protein EccD</fullName>
    </submittedName>
</protein>
<evidence type="ECO:0000256" key="2">
    <source>
        <dbReference type="ARBA" id="ARBA00006162"/>
    </source>
</evidence>
<dbReference type="InterPro" id="IPR044049">
    <property type="entry name" value="EccD_transm"/>
</dbReference>
<evidence type="ECO:0000259" key="9">
    <source>
        <dbReference type="Pfam" id="PF19053"/>
    </source>
</evidence>
<dbReference type="OrthoDB" id="3326149at2"/>
<dbReference type="InterPro" id="IPR006707">
    <property type="entry name" value="T7SS_EccD"/>
</dbReference>
<evidence type="ECO:0000256" key="7">
    <source>
        <dbReference type="SAM" id="MobiDB-lite"/>
    </source>
</evidence>
<feature type="transmembrane region" description="Helical" evidence="8">
    <location>
        <begin position="275"/>
        <end position="293"/>
    </location>
</feature>
<reference evidence="10 11" key="1">
    <citation type="journal article" date="2014" name="Int. J. Syst. Evol. Microbiol.">
        <title>Arthrobacter pityocampae sp. nov., isolated from Thaumetopoea pityocampa (Lep., Thaumetopoeidae).</title>
        <authorList>
            <person name="Ince I.A."/>
            <person name="Demirbag Z."/>
            <person name="Kati H."/>
        </authorList>
    </citation>
    <scope>NUCLEOTIDE SEQUENCE [LARGE SCALE GENOMIC DNA]</scope>
    <source>
        <strain evidence="10 11">Tp2</strain>
    </source>
</reference>
<feature type="transmembrane region" description="Helical" evidence="8">
    <location>
        <begin position="461"/>
        <end position="481"/>
    </location>
</feature>
<dbReference type="AlphaFoldDB" id="A0A2S5IYH8"/>
<dbReference type="EMBL" id="PRKW01000003">
    <property type="protein sequence ID" value="PPB49540.1"/>
    <property type="molecule type" value="Genomic_DNA"/>
</dbReference>
<comment type="subcellular location">
    <subcellularLocation>
        <location evidence="1">Cell membrane</location>
        <topology evidence="1">Multi-pass membrane protein</topology>
    </subcellularLocation>
</comment>
<dbReference type="Pfam" id="PF08817">
    <property type="entry name" value="YukD"/>
    <property type="match status" value="1"/>
</dbReference>
<evidence type="ECO:0000256" key="3">
    <source>
        <dbReference type="ARBA" id="ARBA00022475"/>
    </source>
</evidence>
<gene>
    <name evidence="10" type="primary">eccD</name>
    <name evidence="10" type="ORF">C4K88_07565</name>
</gene>
<evidence type="ECO:0000313" key="10">
    <source>
        <dbReference type="EMBL" id="PPB49540.1"/>
    </source>
</evidence>
<feature type="transmembrane region" description="Helical" evidence="8">
    <location>
        <begin position="249"/>
        <end position="268"/>
    </location>
</feature>
<keyword evidence="11" id="KW-1185">Reference proteome</keyword>
<keyword evidence="6 8" id="KW-0472">Membrane</keyword>
<dbReference type="Proteomes" id="UP000239297">
    <property type="component" value="Unassembled WGS sequence"/>
</dbReference>
<dbReference type="NCBIfam" id="TIGR03920">
    <property type="entry name" value="T7SS_EccD"/>
    <property type="match status" value="1"/>
</dbReference>
<keyword evidence="4 8" id="KW-0812">Transmembrane</keyword>
<evidence type="ECO:0000313" key="11">
    <source>
        <dbReference type="Proteomes" id="UP000239297"/>
    </source>
</evidence>
<evidence type="ECO:0000256" key="4">
    <source>
        <dbReference type="ARBA" id="ARBA00022692"/>
    </source>
</evidence>
<keyword evidence="5 8" id="KW-1133">Transmembrane helix</keyword>
<feature type="domain" description="EccD-like transmembrane" evidence="9">
    <location>
        <begin position="222"/>
        <end position="545"/>
    </location>
</feature>
<dbReference type="InterPro" id="IPR024962">
    <property type="entry name" value="YukD-like"/>
</dbReference>
<feature type="transmembrane region" description="Helical" evidence="8">
    <location>
        <begin position="526"/>
        <end position="546"/>
    </location>
</feature>
<comment type="similarity">
    <text evidence="2">Belongs to the EccD/Snm4 family.</text>
</comment>
<keyword evidence="3" id="KW-1003">Cell membrane</keyword>
<name>A0A2S5IYH8_9MICC</name>
<feature type="transmembrane region" description="Helical" evidence="8">
    <location>
        <begin position="432"/>
        <end position="449"/>
    </location>
</feature>
<feature type="transmembrane region" description="Helical" evidence="8">
    <location>
        <begin position="487"/>
        <end position="506"/>
    </location>
</feature>
<dbReference type="Gene3D" id="3.10.20.90">
    <property type="entry name" value="Phosphatidylinositol 3-kinase Catalytic Subunit, Chain A, domain 1"/>
    <property type="match status" value="1"/>
</dbReference>
<feature type="compositionally biased region" description="Polar residues" evidence="7">
    <location>
        <begin position="1"/>
        <end position="21"/>
    </location>
</feature>
<evidence type="ECO:0000256" key="8">
    <source>
        <dbReference type="SAM" id="Phobius"/>
    </source>
</evidence>